<protein>
    <submittedName>
        <fullName evidence="1">Uncharacterized protein</fullName>
    </submittedName>
</protein>
<comment type="caution">
    <text evidence="1">The sequence shown here is derived from an EMBL/GenBank/DDBJ whole genome shotgun (WGS) entry which is preliminary data.</text>
</comment>
<name>A0AAV4U717_9ARAC</name>
<accession>A0AAV4U717</accession>
<gene>
    <name evidence="1" type="ORF">CDAR_58341</name>
</gene>
<dbReference type="EMBL" id="BPLQ01010785">
    <property type="protein sequence ID" value="GIY53603.1"/>
    <property type="molecule type" value="Genomic_DNA"/>
</dbReference>
<sequence>MRYHLLRYRRKVILGIYTALGGRQEAVIRIEVQDGQKGQKRRDEGYKQGAHLDPNFTSLSIIHEIISAVKSSARPNEFSVAHLRPWRENDDKGKPAASENRSVLKTLWWF</sequence>
<reference evidence="1 2" key="1">
    <citation type="submission" date="2021-06" db="EMBL/GenBank/DDBJ databases">
        <title>Caerostris darwini draft genome.</title>
        <authorList>
            <person name="Kono N."/>
            <person name="Arakawa K."/>
        </authorList>
    </citation>
    <scope>NUCLEOTIDE SEQUENCE [LARGE SCALE GENOMIC DNA]</scope>
</reference>
<organism evidence="1 2">
    <name type="scientific">Caerostris darwini</name>
    <dbReference type="NCBI Taxonomy" id="1538125"/>
    <lineage>
        <taxon>Eukaryota</taxon>
        <taxon>Metazoa</taxon>
        <taxon>Ecdysozoa</taxon>
        <taxon>Arthropoda</taxon>
        <taxon>Chelicerata</taxon>
        <taxon>Arachnida</taxon>
        <taxon>Araneae</taxon>
        <taxon>Araneomorphae</taxon>
        <taxon>Entelegynae</taxon>
        <taxon>Araneoidea</taxon>
        <taxon>Araneidae</taxon>
        <taxon>Caerostris</taxon>
    </lineage>
</organism>
<dbReference type="Proteomes" id="UP001054837">
    <property type="component" value="Unassembled WGS sequence"/>
</dbReference>
<evidence type="ECO:0000313" key="2">
    <source>
        <dbReference type="Proteomes" id="UP001054837"/>
    </source>
</evidence>
<dbReference type="AlphaFoldDB" id="A0AAV4U717"/>
<evidence type="ECO:0000313" key="1">
    <source>
        <dbReference type="EMBL" id="GIY53603.1"/>
    </source>
</evidence>
<keyword evidence="2" id="KW-1185">Reference proteome</keyword>
<proteinExistence type="predicted"/>